<evidence type="ECO:0000313" key="3">
    <source>
        <dbReference type="Proteomes" id="UP001160334"/>
    </source>
</evidence>
<sequence length="185" mass="19351">MAETDLHAAEGDWPVAPAPPRVVVTASAAALLRHLADVHGPLMVHQSGGCCDGSAPMCFPLGEFAVGDHDVLLGVLDLSLGVGEVPVGAAEDEDAVPVWISGPQFDTWKHTQLVLDVVEGRGAGFSLEAPEGVRLLSRGRVFDDAEQAALAARPPVVGAEWARGRRPDPEESPVIVASAVREESE</sequence>
<accession>A0ABT6M5F2</accession>
<reference evidence="2 3" key="1">
    <citation type="submission" date="2023-04" db="EMBL/GenBank/DDBJ databases">
        <title>Forest soil microbial communities from Buena Vista Peninsula, Colon Province, Panama.</title>
        <authorList>
            <person name="Bouskill N."/>
        </authorList>
    </citation>
    <scope>NUCLEOTIDE SEQUENCE [LARGE SCALE GENOMIC DNA]</scope>
    <source>
        <strain evidence="2 3">CFH S0262</strain>
    </source>
</reference>
<proteinExistence type="predicted"/>
<evidence type="ECO:0000313" key="2">
    <source>
        <dbReference type="EMBL" id="MDH6279104.1"/>
    </source>
</evidence>
<feature type="region of interest" description="Disordered" evidence="1">
    <location>
        <begin position="161"/>
        <end position="185"/>
    </location>
</feature>
<evidence type="ECO:0000256" key="1">
    <source>
        <dbReference type="SAM" id="MobiDB-lite"/>
    </source>
</evidence>
<dbReference type="RefSeq" id="WP_280758499.1">
    <property type="nucleotide sequence ID" value="NZ_JARXVC010000001.1"/>
</dbReference>
<dbReference type="InterPro" id="IPR008497">
    <property type="entry name" value="DUF779"/>
</dbReference>
<protein>
    <submittedName>
        <fullName evidence="2">Uncharacterized protein (DUF779 family)</fullName>
    </submittedName>
</protein>
<keyword evidence="3" id="KW-1185">Reference proteome</keyword>
<dbReference type="EMBL" id="JARXVC010000001">
    <property type="protein sequence ID" value="MDH6279104.1"/>
    <property type="molecule type" value="Genomic_DNA"/>
</dbReference>
<comment type="caution">
    <text evidence="2">The sequence shown here is derived from an EMBL/GenBank/DDBJ whole genome shotgun (WGS) entry which is preliminary data.</text>
</comment>
<organism evidence="2 3">
    <name type="scientific">Prescottella agglutinans</name>
    <dbReference type="NCBI Taxonomy" id="1644129"/>
    <lineage>
        <taxon>Bacteria</taxon>
        <taxon>Bacillati</taxon>
        <taxon>Actinomycetota</taxon>
        <taxon>Actinomycetes</taxon>
        <taxon>Mycobacteriales</taxon>
        <taxon>Nocardiaceae</taxon>
        <taxon>Prescottella</taxon>
    </lineage>
</organism>
<dbReference type="Proteomes" id="UP001160334">
    <property type="component" value="Unassembled WGS sequence"/>
</dbReference>
<dbReference type="Pfam" id="PF05610">
    <property type="entry name" value="DUF779"/>
    <property type="match status" value="1"/>
</dbReference>
<gene>
    <name evidence="2" type="ORF">M2280_000309</name>
</gene>
<name>A0ABT6M5F2_9NOCA</name>